<dbReference type="EMBL" id="BHZC01000001">
    <property type="protein sequence ID" value="GCD38575.1"/>
    <property type="molecule type" value="Genomic_DNA"/>
</dbReference>
<keyword evidence="1" id="KW-0175">Coiled coil</keyword>
<feature type="coiled-coil region" evidence="1">
    <location>
        <begin position="302"/>
        <end position="332"/>
    </location>
</feature>
<evidence type="ECO:0000313" key="4">
    <source>
        <dbReference type="Proteomes" id="UP000287830"/>
    </source>
</evidence>
<protein>
    <submittedName>
        <fullName evidence="3">Transcriptional regulator</fullName>
    </submittedName>
</protein>
<proteinExistence type="predicted"/>
<organism evidence="3 4">
    <name type="scientific">Streptomyces chrestomyceticus JCM 4735</name>
    <dbReference type="NCBI Taxonomy" id="1306181"/>
    <lineage>
        <taxon>Bacteria</taxon>
        <taxon>Bacillati</taxon>
        <taxon>Actinomycetota</taxon>
        <taxon>Actinomycetes</taxon>
        <taxon>Kitasatosporales</taxon>
        <taxon>Streptomycetaceae</taxon>
        <taxon>Streptomyces</taxon>
    </lineage>
</organism>
<evidence type="ECO:0000256" key="1">
    <source>
        <dbReference type="SAM" id="Coils"/>
    </source>
</evidence>
<comment type="caution">
    <text evidence="3">The sequence shown here is derived from an EMBL/GenBank/DDBJ whole genome shotgun (WGS) entry which is preliminary data.</text>
</comment>
<evidence type="ECO:0000256" key="2">
    <source>
        <dbReference type="SAM" id="MobiDB-lite"/>
    </source>
</evidence>
<reference evidence="3 4" key="1">
    <citation type="submission" date="2018-11" db="EMBL/GenBank/DDBJ databases">
        <title>Whole genome sequence of Streptomyces chrestomyceticus NBRC 13444(T).</title>
        <authorList>
            <person name="Komaki H."/>
            <person name="Tamura T."/>
        </authorList>
    </citation>
    <scope>NUCLEOTIDE SEQUENCE [LARGE SCALE GENOMIC DNA]</scope>
    <source>
        <strain evidence="3 4">NBRC 13444</strain>
    </source>
</reference>
<sequence length="448" mass="47869">MPGSPGNPLLVRARISAGLHTQDDFVIAFQDKAFALGIDATVTVRQVRRWESLTPGWPHPTARTVLTALFGCPPESLGFRRRVRPLPPEASGTSPPSQAEGEMRRRTFVSHSLAVVGYAAIPTAPDDVLHVPVIDPLDAIRDVLTGTVSAREPGTIEALRRDTTEAKRLVQACGYARLARQLPALLARFGGSGSALPEQRATDLLAVHAYHVAATLLLKYDDAASAWIAAEKAAAAARRTEAPTAIASAYRILTHAVAAVGHRRQAVRVAITGVDRLSGRVSRSAPDNVAVFGALLLRGAWAAALGEDRDAAAELLDEAERTAALLQEATNRQWAAFGANNVALHRLSIALAFSDAGHALQAAKTVMPDQLAVAERQATYWTDVARALHACGRTEAATRALLAAEKAAPEEVRSRTVTRELIGELLQRDRAGRAPWLRALANRAQVPV</sequence>
<feature type="region of interest" description="Disordered" evidence="2">
    <location>
        <begin position="80"/>
        <end position="104"/>
    </location>
</feature>
<dbReference type="Proteomes" id="UP000287830">
    <property type="component" value="Unassembled WGS sequence"/>
</dbReference>
<evidence type="ECO:0000313" key="3">
    <source>
        <dbReference type="EMBL" id="GCD38575.1"/>
    </source>
</evidence>
<accession>A0A7U9Q1N9</accession>
<dbReference type="AlphaFoldDB" id="A0A7U9Q1N9"/>
<gene>
    <name evidence="3" type="ORF">OEIGOIKO_06391</name>
</gene>
<name>A0A7U9Q1N9_9ACTN</name>